<evidence type="ECO:0000313" key="4">
    <source>
        <dbReference type="Proteomes" id="UP000297245"/>
    </source>
</evidence>
<feature type="transmembrane region" description="Helical" evidence="2">
    <location>
        <begin position="20"/>
        <end position="44"/>
    </location>
</feature>
<protein>
    <submittedName>
        <fullName evidence="3">Uncharacterized protein</fullName>
    </submittedName>
</protein>
<keyword evidence="4" id="KW-1185">Reference proteome</keyword>
<feature type="compositionally biased region" description="Pro residues" evidence="1">
    <location>
        <begin position="80"/>
        <end position="89"/>
    </location>
</feature>
<gene>
    <name evidence="3" type="ORF">K435DRAFT_134560</name>
</gene>
<sequence>MTLVARETQTTLPPTSFSPIALFFILLGAIVIPTVAISFVRMYLRYRTTSDSQKAWLMRYRSPGRFYRWYPEYQPHLLEPPPPYTPRPPSYSHEQSDGASITVPMPAVSRQSIGPSSPSLIDRYTVCHSFEPLSTSSIYMTLDPTRASTADTKV</sequence>
<evidence type="ECO:0000256" key="2">
    <source>
        <dbReference type="SAM" id="Phobius"/>
    </source>
</evidence>
<evidence type="ECO:0000313" key="3">
    <source>
        <dbReference type="EMBL" id="THV05029.1"/>
    </source>
</evidence>
<feature type="region of interest" description="Disordered" evidence="1">
    <location>
        <begin position="80"/>
        <end position="99"/>
    </location>
</feature>
<accession>A0A4S8MQZ2</accession>
<dbReference type="EMBL" id="ML179051">
    <property type="protein sequence ID" value="THV05029.1"/>
    <property type="molecule type" value="Genomic_DNA"/>
</dbReference>
<dbReference type="Proteomes" id="UP000297245">
    <property type="component" value="Unassembled WGS sequence"/>
</dbReference>
<evidence type="ECO:0000256" key="1">
    <source>
        <dbReference type="SAM" id="MobiDB-lite"/>
    </source>
</evidence>
<organism evidence="3 4">
    <name type="scientific">Dendrothele bispora (strain CBS 962.96)</name>
    <dbReference type="NCBI Taxonomy" id="1314807"/>
    <lineage>
        <taxon>Eukaryota</taxon>
        <taxon>Fungi</taxon>
        <taxon>Dikarya</taxon>
        <taxon>Basidiomycota</taxon>
        <taxon>Agaricomycotina</taxon>
        <taxon>Agaricomycetes</taxon>
        <taxon>Agaricomycetidae</taxon>
        <taxon>Agaricales</taxon>
        <taxon>Agaricales incertae sedis</taxon>
        <taxon>Dendrothele</taxon>
    </lineage>
</organism>
<dbReference type="AlphaFoldDB" id="A0A4S8MQZ2"/>
<keyword evidence="2" id="KW-1133">Transmembrane helix</keyword>
<proteinExistence type="predicted"/>
<keyword evidence="2" id="KW-0812">Transmembrane</keyword>
<reference evidence="3 4" key="1">
    <citation type="journal article" date="2019" name="Nat. Ecol. Evol.">
        <title>Megaphylogeny resolves global patterns of mushroom evolution.</title>
        <authorList>
            <person name="Varga T."/>
            <person name="Krizsan K."/>
            <person name="Foldi C."/>
            <person name="Dima B."/>
            <person name="Sanchez-Garcia M."/>
            <person name="Sanchez-Ramirez S."/>
            <person name="Szollosi G.J."/>
            <person name="Szarkandi J.G."/>
            <person name="Papp V."/>
            <person name="Albert L."/>
            <person name="Andreopoulos W."/>
            <person name="Angelini C."/>
            <person name="Antonin V."/>
            <person name="Barry K.W."/>
            <person name="Bougher N.L."/>
            <person name="Buchanan P."/>
            <person name="Buyck B."/>
            <person name="Bense V."/>
            <person name="Catcheside P."/>
            <person name="Chovatia M."/>
            <person name="Cooper J."/>
            <person name="Damon W."/>
            <person name="Desjardin D."/>
            <person name="Finy P."/>
            <person name="Geml J."/>
            <person name="Haridas S."/>
            <person name="Hughes K."/>
            <person name="Justo A."/>
            <person name="Karasinski D."/>
            <person name="Kautmanova I."/>
            <person name="Kiss B."/>
            <person name="Kocsube S."/>
            <person name="Kotiranta H."/>
            <person name="LaButti K.M."/>
            <person name="Lechner B.E."/>
            <person name="Liimatainen K."/>
            <person name="Lipzen A."/>
            <person name="Lukacs Z."/>
            <person name="Mihaltcheva S."/>
            <person name="Morgado L.N."/>
            <person name="Niskanen T."/>
            <person name="Noordeloos M.E."/>
            <person name="Ohm R.A."/>
            <person name="Ortiz-Santana B."/>
            <person name="Ovrebo C."/>
            <person name="Racz N."/>
            <person name="Riley R."/>
            <person name="Savchenko A."/>
            <person name="Shiryaev A."/>
            <person name="Soop K."/>
            <person name="Spirin V."/>
            <person name="Szebenyi C."/>
            <person name="Tomsovsky M."/>
            <person name="Tulloss R.E."/>
            <person name="Uehling J."/>
            <person name="Grigoriev I.V."/>
            <person name="Vagvolgyi C."/>
            <person name="Papp T."/>
            <person name="Martin F.M."/>
            <person name="Miettinen O."/>
            <person name="Hibbett D.S."/>
            <person name="Nagy L.G."/>
        </authorList>
    </citation>
    <scope>NUCLEOTIDE SEQUENCE [LARGE SCALE GENOMIC DNA]</scope>
    <source>
        <strain evidence="3 4">CBS 962.96</strain>
    </source>
</reference>
<keyword evidence="2" id="KW-0472">Membrane</keyword>
<name>A0A4S8MQZ2_DENBC</name>